<evidence type="ECO:0000313" key="8">
    <source>
        <dbReference type="EMBL" id="MBC8433864.1"/>
    </source>
</evidence>
<keyword evidence="6" id="KW-0326">Glycosidase</keyword>
<keyword evidence="3" id="KW-0732">Signal</keyword>
<dbReference type="Pfam" id="PF07335">
    <property type="entry name" value="Glyco_hydro_75"/>
    <property type="match status" value="1"/>
</dbReference>
<gene>
    <name evidence="8" type="ORF">H8D96_18285</name>
</gene>
<protein>
    <submittedName>
        <fullName evidence="8">Uncharacterized protein</fullName>
    </submittedName>
</protein>
<dbReference type="GO" id="GO:0016977">
    <property type="term" value="F:chitosanase activity"/>
    <property type="evidence" value="ECO:0007669"/>
    <property type="project" value="InterPro"/>
</dbReference>
<dbReference type="EMBL" id="JACNIG010000347">
    <property type="protein sequence ID" value="MBC8433864.1"/>
    <property type="molecule type" value="Genomic_DNA"/>
</dbReference>
<evidence type="ECO:0000256" key="7">
    <source>
        <dbReference type="ARBA" id="ARBA00023326"/>
    </source>
</evidence>
<evidence type="ECO:0000256" key="6">
    <source>
        <dbReference type="ARBA" id="ARBA00023295"/>
    </source>
</evidence>
<evidence type="ECO:0000256" key="4">
    <source>
        <dbReference type="ARBA" id="ARBA00022801"/>
    </source>
</evidence>
<evidence type="ECO:0000256" key="1">
    <source>
        <dbReference type="ARBA" id="ARBA00004613"/>
    </source>
</evidence>
<evidence type="ECO:0000256" key="2">
    <source>
        <dbReference type="ARBA" id="ARBA00022525"/>
    </source>
</evidence>
<dbReference type="InterPro" id="IPR009939">
    <property type="entry name" value="Chitosanase_fungal"/>
</dbReference>
<comment type="caution">
    <text evidence="8">The sequence shown here is derived from an EMBL/GenBank/DDBJ whole genome shotgun (WGS) entry which is preliminary data.</text>
</comment>
<reference evidence="8 9" key="1">
    <citation type="submission" date="2020-08" db="EMBL/GenBank/DDBJ databases">
        <title>Bridging the membrane lipid divide: bacteria of the FCB group superphylum have the potential to synthesize archaeal ether lipids.</title>
        <authorList>
            <person name="Villanueva L."/>
            <person name="Von Meijenfeldt F.A.B."/>
            <person name="Westbye A.B."/>
            <person name="Yadav S."/>
            <person name="Hopmans E.C."/>
            <person name="Dutilh B.E."/>
            <person name="Sinninghe Damste J.S."/>
        </authorList>
    </citation>
    <scope>NUCLEOTIDE SEQUENCE [LARGE SCALE GENOMIC DNA]</scope>
    <source>
        <strain evidence="8">NIOZ-UU17</strain>
    </source>
</reference>
<dbReference type="AlphaFoldDB" id="A0A8J6TLX9"/>
<sequence>MRTKVAVVIVILLGSLLSIFASAYTYNPSPKGSLPMPSKTPLMTCLKSTKLEVAGVPVWEVLGGRALLIISKMSIDADGAPNAYHPEDIGIDFLSNGGRPGNWWALVTDNGRKDGRPVVQNSSAPFPGFYISTTSLFDATRPRIDTKRYIDSRFVPYFVLPKGRSGGARLGDLGVVINLRTHKLSPAIFADNGPSDAIGEGSIRLADNLGVNSNPKNGGVSSGIAYLVFPGSGNGKPKSPEEIESEAMEWFKRLGGIGMCRDCLQLKLEQL</sequence>
<keyword evidence="5" id="KW-0119">Carbohydrate metabolism</keyword>
<proteinExistence type="predicted"/>
<dbReference type="GO" id="GO:0005576">
    <property type="term" value="C:extracellular region"/>
    <property type="evidence" value="ECO:0007669"/>
    <property type="project" value="UniProtKB-SubCell"/>
</dbReference>
<evidence type="ECO:0000256" key="3">
    <source>
        <dbReference type="ARBA" id="ARBA00022729"/>
    </source>
</evidence>
<dbReference type="Proteomes" id="UP000605201">
    <property type="component" value="Unassembled WGS sequence"/>
</dbReference>
<comment type="subcellular location">
    <subcellularLocation>
        <location evidence="1">Secreted</location>
    </subcellularLocation>
</comment>
<name>A0A8J6TLX9_9BACT</name>
<evidence type="ECO:0000313" key="9">
    <source>
        <dbReference type="Proteomes" id="UP000605201"/>
    </source>
</evidence>
<keyword evidence="2" id="KW-0964">Secreted</keyword>
<organism evidence="8 9">
    <name type="scientific">Candidatus Desulfatibia vada</name>
    <dbReference type="NCBI Taxonomy" id="2841696"/>
    <lineage>
        <taxon>Bacteria</taxon>
        <taxon>Pseudomonadati</taxon>
        <taxon>Thermodesulfobacteriota</taxon>
        <taxon>Desulfobacteria</taxon>
        <taxon>Desulfobacterales</taxon>
        <taxon>Desulfobacterales incertae sedis</taxon>
        <taxon>Candidatus Desulfatibia</taxon>
    </lineage>
</organism>
<evidence type="ECO:0000256" key="5">
    <source>
        <dbReference type="ARBA" id="ARBA00023277"/>
    </source>
</evidence>
<dbReference type="GO" id="GO:0000272">
    <property type="term" value="P:polysaccharide catabolic process"/>
    <property type="evidence" value="ECO:0007669"/>
    <property type="project" value="UniProtKB-KW"/>
</dbReference>
<keyword evidence="7" id="KW-0624">Polysaccharide degradation</keyword>
<accession>A0A8J6TLX9</accession>
<keyword evidence="4" id="KW-0378">Hydrolase</keyword>